<accession>A0A380U367</accession>
<dbReference type="Proteomes" id="UP000254649">
    <property type="component" value="Unassembled WGS sequence"/>
</dbReference>
<dbReference type="AlphaFoldDB" id="A0A380U367"/>
<gene>
    <name evidence="1" type="ORF">NCTC10801_02384</name>
</gene>
<evidence type="ECO:0000313" key="1">
    <source>
        <dbReference type="EMBL" id="SUT95086.1"/>
    </source>
</evidence>
<dbReference type="EMBL" id="UFRQ01000003">
    <property type="protein sequence ID" value="SUT95086.1"/>
    <property type="molecule type" value="Genomic_DNA"/>
</dbReference>
<proteinExistence type="predicted"/>
<dbReference type="OrthoDB" id="9802417at2"/>
<organism evidence="1 2">
    <name type="scientific">[Actinobacillus] rossii</name>
    <dbReference type="NCBI Taxonomy" id="123820"/>
    <lineage>
        <taxon>Bacteria</taxon>
        <taxon>Pseudomonadati</taxon>
        <taxon>Pseudomonadota</taxon>
        <taxon>Gammaproteobacteria</taxon>
        <taxon>Pasteurellales</taxon>
        <taxon>Pasteurellaceae</taxon>
    </lineage>
</organism>
<reference evidence="1 2" key="1">
    <citation type="submission" date="2018-06" db="EMBL/GenBank/DDBJ databases">
        <authorList>
            <consortium name="Pathogen Informatics"/>
            <person name="Doyle S."/>
        </authorList>
    </citation>
    <scope>NUCLEOTIDE SEQUENCE [LARGE SCALE GENOMIC DNA]</scope>
    <source>
        <strain evidence="1 2">NCTC10801</strain>
    </source>
</reference>
<evidence type="ECO:0000313" key="2">
    <source>
        <dbReference type="Proteomes" id="UP000254649"/>
    </source>
</evidence>
<dbReference type="Pfam" id="PF04365">
    <property type="entry name" value="BrnT_toxin"/>
    <property type="match status" value="1"/>
</dbReference>
<dbReference type="Gene3D" id="3.10.450.530">
    <property type="entry name" value="Ribonuclease toxin, BrnT, of type II toxin-antitoxin system"/>
    <property type="match status" value="1"/>
</dbReference>
<sequence>MWTEIEYDENKSRKNEIERGLPFSIITDFDFDTANVHRDLRKNYGEEGFEATGFIGTRLHIVVFCIRNNAIRIISLRKANSREVRAYYEDQNTRGTIS</sequence>
<name>A0A380U367_9PAST</name>
<dbReference type="InterPro" id="IPR038573">
    <property type="entry name" value="BrnT_sf"/>
</dbReference>
<protein>
    <submittedName>
        <fullName evidence="1">Protein of uncharacterized function (DUF497)</fullName>
    </submittedName>
</protein>
<dbReference type="InterPro" id="IPR007460">
    <property type="entry name" value="BrnT_toxin"/>
</dbReference>
<keyword evidence="2" id="KW-1185">Reference proteome</keyword>